<protein>
    <submittedName>
        <fullName evidence="1">Uncharacterized protein</fullName>
    </submittedName>
</protein>
<organism evidence="1 2">
    <name type="scientific">Streptomyces graminofaciens</name>
    <dbReference type="NCBI Taxonomy" id="68212"/>
    <lineage>
        <taxon>Bacteria</taxon>
        <taxon>Bacillati</taxon>
        <taxon>Actinomycetota</taxon>
        <taxon>Actinomycetes</taxon>
        <taxon>Kitasatosporales</taxon>
        <taxon>Streptomycetaceae</taxon>
        <taxon>Streptomyces</taxon>
    </lineage>
</organism>
<gene>
    <name evidence="1" type="ORF">SGFS_051800</name>
</gene>
<sequence>MHDMPPVGLPHPLAQLLRLGAHLLQTDRVGGGVGEPLHEALLGGGPQPVHIYRGHSEHLGTIPAHWDAQTTAERMDIR</sequence>
<evidence type="ECO:0000313" key="1">
    <source>
        <dbReference type="EMBL" id="BBC33886.1"/>
    </source>
</evidence>
<name>A0ABM7FBR4_9ACTN</name>
<reference evidence="1 2" key="1">
    <citation type="journal article" date="2010" name="ChemBioChem">
        <title>Cloning and characterization of the biosynthetic gene cluster of 16-membered macrolide antibiotic FD-891: involvement of a dual functional cytochrome P450 monooxygenase catalyzing epoxidation and hydroxylation.</title>
        <authorList>
            <person name="Kudo F."/>
            <person name="Motegi A."/>
            <person name="Mizoue K."/>
            <person name="Eguchi T."/>
        </authorList>
    </citation>
    <scope>NUCLEOTIDE SEQUENCE [LARGE SCALE GENOMIC DNA]</scope>
    <source>
        <strain evidence="1 2">A-8890</strain>
    </source>
</reference>
<evidence type="ECO:0000313" key="2">
    <source>
        <dbReference type="Proteomes" id="UP001321542"/>
    </source>
</evidence>
<proteinExistence type="predicted"/>
<dbReference type="Proteomes" id="UP001321542">
    <property type="component" value="Chromosome"/>
</dbReference>
<keyword evidence="2" id="KW-1185">Reference proteome</keyword>
<accession>A0ABM7FBR4</accession>
<reference evidence="1 2" key="2">
    <citation type="journal article" date="2023" name="ChemBioChem">
        <title>Acyltransferase Domain Exchange between Two Independent Type I Polyketide Synthases in the Same Producer Strain of Macrolide Antibiotics.</title>
        <authorList>
            <person name="Kudo F."/>
            <person name="Kishikawa K."/>
            <person name="Tsuboi K."/>
            <person name="Kido T."/>
            <person name="Usui T."/>
            <person name="Hashimoto J."/>
            <person name="Shin-Ya K."/>
            <person name="Miyanaga A."/>
            <person name="Eguchi T."/>
        </authorList>
    </citation>
    <scope>NUCLEOTIDE SEQUENCE [LARGE SCALE GENOMIC DNA]</scope>
    <source>
        <strain evidence="1 2">A-8890</strain>
    </source>
</reference>
<dbReference type="EMBL" id="AP018448">
    <property type="protein sequence ID" value="BBC33886.1"/>
    <property type="molecule type" value="Genomic_DNA"/>
</dbReference>